<dbReference type="Gene3D" id="3.30.9.10">
    <property type="entry name" value="D-Amino Acid Oxidase, subunit A, domain 2"/>
    <property type="match status" value="1"/>
</dbReference>
<dbReference type="PANTHER" id="PTHR13847:SF287">
    <property type="entry name" value="FAD-DEPENDENT OXIDOREDUCTASE DOMAIN-CONTAINING PROTEIN 1"/>
    <property type="match status" value="1"/>
</dbReference>
<gene>
    <name evidence="3" type="ORF">LX16_1559</name>
</gene>
<dbReference type="RefSeq" id="WP_211354334.1">
    <property type="nucleotide sequence ID" value="NZ_BAABIJ010000001.1"/>
</dbReference>
<keyword evidence="1" id="KW-0560">Oxidoreductase</keyword>
<proteinExistence type="predicted"/>
<dbReference type="GO" id="GO:0016491">
    <property type="term" value="F:oxidoreductase activity"/>
    <property type="evidence" value="ECO:0007669"/>
    <property type="project" value="UniProtKB-KW"/>
</dbReference>
<evidence type="ECO:0000256" key="1">
    <source>
        <dbReference type="ARBA" id="ARBA00023002"/>
    </source>
</evidence>
<dbReference type="InterPro" id="IPR036188">
    <property type="entry name" value="FAD/NAD-bd_sf"/>
</dbReference>
<dbReference type="Proteomes" id="UP000321617">
    <property type="component" value="Unassembled WGS sequence"/>
</dbReference>
<accession>A0A562VD77</accession>
<dbReference type="SUPFAM" id="SSF54373">
    <property type="entry name" value="FAD-linked reductases, C-terminal domain"/>
    <property type="match status" value="1"/>
</dbReference>
<dbReference type="PANTHER" id="PTHR13847">
    <property type="entry name" value="SARCOSINE DEHYDROGENASE-RELATED"/>
    <property type="match status" value="1"/>
</dbReference>
<name>A0A562VD77_9ACTN</name>
<comment type="caution">
    <text evidence="3">The sequence shown here is derived from an EMBL/GenBank/DDBJ whole genome shotgun (WGS) entry which is preliminary data.</text>
</comment>
<evidence type="ECO:0000313" key="4">
    <source>
        <dbReference type="Proteomes" id="UP000321617"/>
    </source>
</evidence>
<sequence length="380" mass="38801">MAEERYGIDLLVVGAGVVGAAVAHYAARAGLRVTVVEQAGVASGSTGAGEGNLLVSDKTPGPELDLALLSMRLWTELAQTVPGFEYEAKGGLVVTGDDTGLAALRRLAGAQRAAGVTVTEVADPTDCEPHIRTGLAGGVLYPQDAQLMPALAAARLLDHPFIRLHTGVTVTGPITSRRGRVVGVTTTEGHYSCGNVAICAGAASGRLAAAFGTRLPITPRRGVVLVTAPVPPMIRHKVYTADYVGDVAGDTAALASSPVVEGTPSGPVLIGATRESVGWDRAIPVTALRTLASGAVALFPALAAVPVIRAYAGFRPFSPDHLPVIGPDPELVGLWHATGHEGAGVGLAAATGSLLAQAVTGRTPSLDLTPFRPHRFQEAT</sequence>
<evidence type="ECO:0000313" key="3">
    <source>
        <dbReference type="EMBL" id="TWJ15843.1"/>
    </source>
</evidence>
<dbReference type="Pfam" id="PF01266">
    <property type="entry name" value="DAO"/>
    <property type="match status" value="1"/>
</dbReference>
<evidence type="ECO:0000259" key="2">
    <source>
        <dbReference type="Pfam" id="PF01266"/>
    </source>
</evidence>
<dbReference type="AlphaFoldDB" id="A0A562VD77"/>
<feature type="domain" description="FAD dependent oxidoreductase" evidence="2">
    <location>
        <begin position="9"/>
        <end position="357"/>
    </location>
</feature>
<dbReference type="SUPFAM" id="SSF51905">
    <property type="entry name" value="FAD/NAD(P)-binding domain"/>
    <property type="match status" value="1"/>
</dbReference>
<dbReference type="PRINTS" id="PR00469">
    <property type="entry name" value="PNDRDTASEII"/>
</dbReference>
<dbReference type="GO" id="GO:0005737">
    <property type="term" value="C:cytoplasm"/>
    <property type="evidence" value="ECO:0007669"/>
    <property type="project" value="TreeGrafter"/>
</dbReference>
<dbReference type="InterPro" id="IPR006076">
    <property type="entry name" value="FAD-dep_OxRdtase"/>
</dbReference>
<organism evidence="3 4">
    <name type="scientific">Stackebrandtia albiflava</name>
    <dbReference type="NCBI Taxonomy" id="406432"/>
    <lineage>
        <taxon>Bacteria</taxon>
        <taxon>Bacillati</taxon>
        <taxon>Actinomycetota</taxon>
        <taxon>Actinomycetes</taxon>
        <taxon>Glycomycetales</taxon>
        <taxon>Glycomycetaceae</taxon>
        <taxon>Stackebrandtia</taxon>
    </lineage>
</organism>
<reference evidence="3 4" key="1">
    <citation type="journal article" date="2013" name="Stand. Genomic Sci.">
        <title>Genomic Encyclopedia of Type Strains, Phase I: The one thousand microbial genomes (KMG-I) project.</title>
        <authorList>
            <person name="Kyrpides N.C."/>
            <person name="Woyke T."/>
            <person name="Eisen J.A."/>
            <person name="Garrity G."/>
            <person name="Lilburn T.G."/>
            <person name="Beck B.J."/>
            <person name="Whitman W.B."/>
            <person name="Hugenholtz P."/>
            <person name="Klenk H.P."/>
        </authorList>
    </citation>
    <scope>NUCLEOTIDE SEQUENCE [LARGE SCALE GENOMIC DNA]</scope>
    <source>
        <strain evidence="3 4">DSM 45044</strain>
    </source>
</reference>
<dbReference type="EMBL" id="VLLL01000005">
    <property type="protein sequence ID" value="TWJ15843.1"/>
    <property type="molecule type" value="Genomic_DNA"/>
</dbReference>
<dbReference type="Gene3D" id="3.50.50.60">
    <property type="entry name" value="FAD/NAD(P)-binding domain"/>
    <property type="match status" value="1"/>
</dbReference>
<protein>
    <submittedName>
        <fullName evidence="3">Glycine/D-amino acid oxidase-like deaminating enzyme</fullName>
    </submittedName>
</protein>
<keyword evidence="4" id="KW-1185">Reference proteome</keyword>